<dbReference type="OrthoDB" id="4821485at2759"/>
<evidence type="ECO:0000256" key="2">
    <source>
        <dbReference type="ARBA" id="ARBA00022737"/>
    </source>
</evidence>
<organism evidence="5 6">
    <name type="scientific">Colletotrichum karsti</name>
    <dbReference type="NCBI Taxonomy" id="1095194"/>
    <lineage>
        <taxon>Eukaryota</taxon>
        <taxon>Fungi</taxon>
        <taxon>Dikarya</taxon>
        <taxon>Ascomycota</taxon>
        <taxon>Pezizomycotina</taxon>
        <taxon>Sordariomycetes</taxon>
        <taxon>Hypocreomycetidae</taxon>
        <taxon>Glomerellales</taxon>
        <taxon>Glomerellaceae</taxon>
        <taxon>Colletotrichum</taxon>
        <taxon>Colletotrichum boninense species complex</taxon>
    </lineage>
</organism>
<dbReference type="RefSeq" id="XP_038746688.1">
    <property type="nucleotide sequence ID" value="XM_038888212.1"/>
</dbReference>
<dbReference type="Pfam" id="PF12796">
    <property type="entry name" value="Ank_2"/>
    <property type="match status" value="1"/>
</dbReference>
<dbReference type="InterPro" id="IPR002110">
    <property type="entry name" value="Ankyrin_rpt"/>
</dbReference>
<accession>A0A9P6I5C2</accession>
<keyword evidence="2" id="KW-0677">Repeat</keyword>
<sequence>MPDPLGIIGTISVAAAAANKLITIVSNIQNAPVEVNSLNANVETLLSVLDSTKALFQDARVTDAAKPLIDTVKQCVINCEDAIEPLQELLRPMASGGIRSQSVMVRLLWNWKRDDVMSMKARLTDAMASLSVAVMVLNGFVSGKGQNEIIREMASGFEKLRRDFRHQDSSRALRKTLEDDLETVIAATTVAGDTREEMLDRWVHVQAAGSGNAATGPFELDDREISAILAVDDADRISELLESAVLDFDKSLSSRTILHRCALYDSTGVTTILLEHGALADARDVDRMTPLAVCIKEQSWGVAALVIGHGCSLKPLMTNFFELLDTIDDLSSLRPTLRALADRLKDLEDGPFLVHQAVERNDPRYLSLLLQEGFDANMSEYGCLPIHVAAAMNHAACASVLFQHGADPNAIIPSTAKEFLRRSIPYNRIILDVIANESRFTPLMCCPLHQGTETLKVVLQNGGDPNALFPPINDNFLIPHCAPEFTDASKLALEAGTNPSHQNIEGKSPLFWAVACRNQRLINLLLDHGADPEVKTNRGSGQLTALHKAVEVDNFSAAELLIQRGARLDSRNEANETPLEMAENRRMSDIAQMLRKREALC</sequence>
<comment type="caution">
    <text evidence="5">The sequence shown here is derived from an EMBL/GenBank/DDBJ whole genome shotgun (WGS) entry which is preliminary data.</text>
</comment>
<feature type="repeat" description="ANK" evidence="4">
    <location>
        <begin position="505"/>
        <end position="537"/>
    </location>
</feature>
<dbReference type="PANTHER" id="PTHR24136">
    <property type="entry name" value="SOWAH (DROSOPHILA) HOMOLOG"/>
    <property type="match status" value="1"/>
</dbReference>
<dbReference type="InterPro" id="IPR036770">
    <property type="entry name" value="Ankyrin_rpt-contain_sf"/>
</dbReference>
<protein>
    <recommendedName>
        <fullName evidence="7">Fungal N-terminal domain-containing protein</fullName>
    </recommendedName>
</protein>
<feature type="repeat" description="ANK" evidence="4">
    <location>
        <begin position="381"/>
        <end position="410"/>
    </location>
</feature>
<dbReference type="GO" id="GO:0016567">
    <property type="term" value="P:protein ubiquitination"/>
    <property type="evidence" value="ECO:0007669"/>
    <property type="project" value="TreeGrafter"/>
</dbReference>
<reference evidence="5" key="2">
    <citation type="submission" date="2020-11" db="EMBL/GenBank/DDBJ databases">
        <title>Whole genome sequencing of Colletotrichum sp.</title>
        <authorList>
            <person name="Li H."/>
        </authorList>
    </citation>
    <scope>NUCLEOTIDE SEQUENCE</scope>
    <source>
        <strain evidence="5">CkLH20</strain>
    </source>
</reference>
<dbReference type="EMBL" id="JAATWM020000015">
    <property type="protein sequence ID" value="KAF9877227.1"/>
    <property type="molecule type" value="Genomic_DNA"/>
</dbReference>
<keyword evidence="6" id="KW-1185">Reference proteome</keyword>
<dbReference type="Proteomes" id="UP000781932">
    <property type="component" value="Unassembled WGS sequence"/>
</dbReference>
<dbReference type="GO" id="GO:0045732">
    <property type="term" value="P:positive regulation of protein catabolic process"/>
    <property type="evidence" value="ECO:0007669"/>
    <property type="project" value="TreeGrafter"/>
</dbReference>
<dbReference type="SUPFAM" id="SSF48403">
    <property type="entry name" value="Ankyrin repeat"/>
    <property type="match status" value="2"/>
</dbReference>
<dbReference type="PANTHER" id="PTHR24136:SF15">
    <property type="entry name" value="ANK_REP_REGION DOMAIN-CONTAINING PROTEIN"/>
    <property type="match status" value="1"/>
</dbReference>
<dbReference type="Gene3D" id="1.25.40.20">
    <property type="entry name" value="Ankyrin repeat-containing domain"/>
    <property type="match status" value="3"/>
</dbReference>
<name>A0A9P6I5C2_9PEZI</name>
<evidence type="ECO:0000256" key="3">
    <source>
        <dbReference type="ARBA" id="ARBA00023043"/>
    </source>
</evidence>
<dbReference type="SMART" id="SM00248">
    <property type="entry name" value="ANK"/>
    <property type="match status" value="7"/>
</dbReference>
<keyword evidence="3 4" id="KW-0040">ANK repeat</keyword>
<dbReference type="InterPro" id="IPR051573">
    <property type="entry name" value="Ankyrin-SOCS_box_domain"/>
</dbReference>
<evidence type="ECO:0000256" key="1">
    <source>
        <dbReference type="ARBA" id="ARBA00005949"/>
    </source>
</evidence>
<reference evidence="5" key="1">
    <citation type="submission" date="2020-03" db="EMBL/GenBank/DDBJ databases">
        <authorList>
            <person name="He L."/>
        </authorList>
    </citation>
    <scope>NUCLEOTIDE SEQUENCE</scope>
    <source>
        <strain evidence="5">CkLH20</strain>
    </source>
</reference>
<dbReference type="PROSITE" id="PS50088">
    <property type="entry name" value="ANK_REPEAT"/>
    <property type="match status" value="4"/>
</dbReference>
<evidence type="ECO:0000313" key="5">
    <source>
        <dbReference type="EMBL" id="KAF9877227.1"/>
    </source>
</evidence>
<dbReference type="AlphaFoldDB" id="A0A9P6I5C2"/>
<evidence type="ECO:0008006" key="7">
    <source>
        <dbReference type="Google" id="ProtNLM"/>
    </source>
</evidence>
<dbReference type="Pfam" id="PF00023">
    <property type="entry name" value="Ank"/>
    <property type="match status" value="2"/>
</dbReference>
<comment type="similarity">
    <text evidence="1">Belongs to the ankyrin SOCS box (ASB) family.</text>
</comment>
<feature type="repeat" description="ANK" evidence="4">
    <location>
        <begin position="541"/>
        <end position="573"/>
    </location>
</feature>
<evidence type="ECO:0000313" key="6">
    <source>
        <dbReference type="Proteomes" id="UP000781932"/>
    </source>
</evidence>
<dbReference type="PROSITE" id="PS50297">
    <property type="entry name" value="ANK_REP_REGION"/>
    <property type="match status" value="3"/>
</dbReference>
<feature type="repeat" description="ANK" evidence="4">
    <location>
        <begin position="349"/>
        <end position="381"/>
    </location>
</feature>
<evidence type="ECO:0000256" key="4">
    <source>
        <dbReference type="PROSITE-ProRule" id="PRU00023"/>
    </source>
</evidence>
<dbReference type="GeneID" id="62161286"/>
<gene>
    <name evidence="5" type="ORF">CkaCkLH20_05493</name>
</gene>
<proteinExistence type="inferred from homology"/>